<evidence type="ECO:0000256" key="6">
    <source>
        <dbReference type="ARBA" id="ARBA00023157"/>
    </source>
</evidence>
<evidence type="ECO:0000256" key="2">
    <source>
        <dbReference type="ARBA" id="ARBA00008313"/>
    </source>
</evidence>
<keyword evidence="4" id="KW-0964">Secreted</keyword>
<dbReference type="Pfam" id="PF05428">
    <property type="entry name" value="CRF-BP_N"/>
    <property type="match status" value="1"/>
</dbReference>
<dbReference type="InterPro" id="IPR056178">
    <property type="entry name" value="CRF-BP_C"/>
</dbReference>
<evidence type="ECO:0000256" key="8">
    <source>
        <dbReference type="ARBA" id="ARBA00024997"/>
    </source>
</evidence>
<dbReference type="AlphaFoldDB" id="A0A8C5ARN5"/>
<evidence type="ECO:0000256" key="3">
    <source>
        <dbReference type="ARBA" id="ARBA00015713"/>
    </source>
</evidence>
<dbReference type="InterPro" id="IPR008435">
    <property type="entry name" value="CRF-bd"/>
</dbReference>
<dbReference type="PANTHER" id="PTHR10278:SF0">
    <property type="entry name" value="CORTICOTROPIN-RELEASING FACTOR-BINDING PROTEIN"/>
    <property type="match status" value="1"/>
</dbReference>
<dbReference type="Ensembl" id="ENSGMOT00000057965.1">
    <property type="protein sequence ID" value="ENSGMOP00000035337.1"/>
    <property type="gene ID" value="ENSGMOG00000007175.2"/>
</dbReference>
<evidence type="ECO:0000259" key="11">
    <source>
        <dbReference type="Pfam" id="PF05428"/>
    </source>
</evidence>
<accession>A0A8C5ARN5</accession>
<evidence type="ECO:0000313" key="13">
    <source>
        <dbReference type="Ensembl" id="ENSGMOP00000035337.1"/>
    </source>
</evidence>
<evidence type="ECO:0000256" key="4">
    <source>
        <dbReference type="ARBA" id="ARBA00022525"/>
    </source>
</evidence>
<dbReference type="InterPro" id="IPR056177">
    <property type="entry name" value="CRF-BP_N"/>
</dbReference>
<keyword evidence="6 10" id="KW-1015">Disulfide bond</keyword>
<dbReference type="Proteomes" id="UP000694546">
    <property type="component" value="Chromosome 6"/>
</dbReference>
<dbReference type="GO" id="GO:0051460">
    <property type="term" value="P:negative regulation of corticotropin secretion"/>
    <property type="evidence" value="ECO:0007669"/>
    <property type="project" value="TreeGrafter"/>
</dbReference>
<evidence type="ECO:0000256" key="1">
    <source>
        <dbReference type="ARBA" id="ARBA00004613"/>
    </source>
</evidence>
<feature type="disulfide bond" evidence="10">
    <location>
        <begin position="250"/>
        <end position="291"/>
    </location>
</feature>
<dbReference type="OMA" id="VKKLHNP"/>
<comment type="function">
    <text evidence="8">Binds CRF and inactivates it. May prevent inappropriate pituitary-adrenal stimulation in pregnancy.</text>
</comment>
<feature type="disulfide bond" evidence="10">
    <location>
        <begin position="30"/>
        <end position="51"/>
    </location>
</feature>
<organism evidence="13 14">
    <name type="scientific">Gadus morhua</name>
    <name type="common">Atlantic cod</name>
    <dbReference type="NCBI Taxonomy" id="8049"/>
    <lineage>
        <taxon>Eukaryota</taxon>
        <taxon>Metazoa</taxon>
        <taxon>Chordata</taxon>
        <taxon>Craniata</taxon>
        <taxon>Vertebrata</taxon>
        <taxon>Euteleostomi</taxon>
        <taxon>Actinopterygii</taxon>
        <taxon>Neopterygii</taxon>
        <taxon>Teleostei</taxon>
        <taxon>Neoteleostei</taxon>
        <taxon>Acanthomorphata</taxon>
        <taxon>Zeiogadaria</taxon>
        <taxon>Gadariae</taxon>
        <taxon>Gadiformes</taxon>
        <taxon>Gadoidei</taxon>
        <taxon>Gadidae</taxon>
        <taxon>Gadus</taxon>
    </lineage>
</organism>
<feature type="disulfide bond" evidence="10">
    <location>
        <begin position="210"/>
        <end position="237"/>
    </location>
</feature>
<dbReference type="Gene3D" id="2.60.120.290">
    <property type="entry name" value="Spermadhesin, CUB domain"/>
    <property type="match status" value="1"/>
</dbReference>
<keyword evidence="14" id="KW-1185">Reference proteome</keyword>
<dbReference type="GO" id="GO:0005615">
    <property type="term" value="C:extracellular space"/>
    <property type="evidence" value="ECO:0007669"/>
    <property type="project" value="TreeGrafter"/>
</dbReference>
<comment type="subcellular location">
    <subcellularLocation>
        <location evidence="1">Secreted</location>
    </subcellularLocation>
</comment>
<dbReference type="GeneTree" id="ENSGT00390000001362"/>
<evidence type="ECO:0000256" key="7">
    <source>
        <dbReference type="ARBA" id="ARBA00023180"/>
    </source>
</evidence>
<feature type="domain" description="Corticotropin-releasing factor binding protein N-terminal" evidence="11">
    <location>
        <begin position="23"/>
        <end position="147"/>
    </location>
</feature>
<sequence length="294" mass="32568">NEAAEGLYSMLSLEQKRSSEDFIFRRPLRCLDMLATEGQFTFMTAQPQLACAAFLIGEPTEVISLELSDVNIDCSAGDFIKIFDGWVLKGEKFPSSQDHPLPLRQRYTDYCSSSAAGGAVLSSQNVAMVFFRIHSPDSGFTLTVKKQHNPMPCNIMSQSPEGSFTMVMPHHHWNCSFSIIYPVELQLTELSLGQAKSNELSPQRPMRWGCTGSGDYVELLGGNGVDTSKMYPMADLCFSPSGLTQMRMGCDNSVVRLVSSGNYVNRVSFRYRLLGRSEQPQASENSLDDFCTVG</sequence>
<dbReference type="SUPFAM" id="SSF49854">
    <property type="entry name" value="Spermadhesin, CUB domain"/>
    <property type="match status" value="1"/>
</dbReference>
<feature type="disulfide bond" evidence="10">
    <location>
        <begin position="74"/>
        <end position="111"/>
    </location>
</feature>
<proteinExistence type="inferred from homology"/>
<evidence type="ECO:0000259" key="12">
    <source>
        <dbReference type="Pfam" id="PF23541"/>
    </source>
</evidence>
<dbReference type="InterPro" id="IPR035914">
    <property type="entry name" value="Sperma_CUB_dom_sf"/>
</dbReference>
<dbReference type="Pfam" id="PF23541">
    <property type="entry name" value="CRF-BP_C"/>
    <property type="match status" value="1"/>
</dbReference>
<name>A0A8C5ARN5_GADMO</name>
<dbReference type="GO" id="GO:0009755">
    <property type="term" value="P:hormone-mediated signaling pathway"/>
    <property type="evidence" value="ECO:0007669"/>
    <property type="project" value="TreeGrafter"/>
</dbReference>
<protein>
    <recommendedName>
        <fullName evidence="3">Corticotropin-releasing factor-binding protein</fullName>
    </recommendedName>
    <alternativeName>
        <fullName evidence="9">Corticotropin-releasing hormone-binding protein</fullName>
    </alternativeName>
</protein>
<keyword evidence="5" id="KW-0732">Signal</keyword>
<evidence type="ECO:0000256" key="9">
    <source>
        <dbReference type="ARBA" id="ARBA00033162"/>
    </source>
</evidence>
<evidence type="ECO:0000256" key="5">
    <source>
        <dbReference type="ARBA" id="ARBA00022729"/>
    </source>
</evidence>
<evidence type="ECO:0000256" key="10">
    <source>
        <dbReference type="PIRSR" id="PIRSR009279-50"/>
    </source>
</evidence>
<reference evidence="13" key="2">
    <citation type="submission" date="2025-09" db="UniProtKB">
        <authorList>
            <consortium name="Ensembl"/>
        </authorList>
    </citation>
    <scope>IDENTIFICATION</scope>
</reference>
<dbReference type="GO" id="GO:0051424">
    <property type="term" value="F:corticotropin-releasing hormone binding"/>
    <property type="evidence" value="ECO:0007669"/>
    <property type="project" value="InterPro"/>
</dbReference>
<reference evidence="13" key="1">
    <citation type="submission" date="2025-08" db="UniProtKB">
        <authorList>
            <consortium name="Ensembl"/>
        </authorList>
    </citation>
    <scope>IDENTIFICATION</scope>
</reference>
<feature type="domain" description="Corticotropin-releasing factor binding protein C-terminal" evidence="12">
    <location>
        <begin position="155"/>
        <end position="278"/>
    </location>
</feature>
<feature type="disulfide bond" evidence="10">
    <location>
        <begin position="153"/>
        <end position="175"/>
    </location>
</feature>
<evidence type="ECO:0000313" key="14">
    <source>
        <dbReference type="Proteomes" id="UP000694546"/>
    </source>
</evidence>
<dbReference type="PANTHER" id="PTHR10278">
    <property type="entry name" value="CORTICOTROPIN-RELEASING FACTOR-BINDING PROTEIN"/>
    <property type="match status" value="1"/>
</dbReference>
<comment type="similarity">
    <text evidence="2">Belongs to the CRF-binding protein family.</text>
</comment>
<dbReference type="PIRSF" id="PIRSF009279">
    <property type="entry name" value="CRF_bd"/>
    <property type="match status" value="1"/>
</dbReference>
<keyword evidence="7" id="KW-0325">Glycoprotein</keyword>